<keyword evidence="2" id="KW-0963">Cytoplasm</keyword>
<feature type="domain" description="N-acetyltransferase" evidence="5">
    <location>
        <begin position="3"/>
        <end position="157"/>
    </location>
</feature>
<dbReference type="AlphaFoldDB" id="A0A918CBB6"/>
<keyword evidence="4" id="KW-0012">Acyltransferase</keyword>
<keyword evidence="7" id="KW-1185">Reference proteome</keyword>
<dbReference type="InterPro" id="IPR050680">
    <property type="entry name" value="YpeA/RimI_acetyltransf"/>
</dbReference>
<dbReference type="GO" id="GO:0008080">
    <property type="term" value="F:N-acetyltransferase activity"/>
    <property type="evidence" value="ECO:0007669"/>
    <property type="project" value="InterPro"/>
</dbReference>
<organism evidence="6 7">
    <name type="scientific">Agromyces mediolanus</name>
    <name type="common">Corynebacterium mediolanum</name>
    <dbReference type="NCBI Taxonomy" id="41986"/>
    <lineage>
        <taxon>Bacteria</taxon>
        <taxon>Bacillati</taxon>
        <taxon>Actinomycetota</taxon>
        <taxon>Actinomycetes</taxon>
        <taxon>Micrococcales</taxon>
        <taxon>Microbacteriaceae</taxon>
        <taxon>Agromyces</taxon>
    </lineage>
</organism>
<proteinExistence type="inferred from homology"/>
<name>A0A918CBB6_AGRME</name>
<gene>
    <name evidence="6" type="ORF">GCM10010196_05260</name>
</gene>
<evidence type="ECO:0000256" key="1">
    <source>
        <dbReference type="ARBA" id="ARBA00005395"/>
    </source>
</evidence>
<evidence type="ECO:0000256" key="3">
    <source>
        <dbReference type="ARBA" id="ARBA00022679"/>
    </source>
</evidence>
<evidence type="ECO:0000256" key="2">
    <source>
        <dbReference type="ARBA" id="ARBA00022490"/>
    </source>
</evidence>
<dbReference type="PROSITE" id="PS51186">
    <property type="entry name" value="GNAT"/>
    <property type="match status" value="1"/>
</dbReference>
<dbReference type="InterPro" id="IPR000182">
    <property type="entry name" value="GNAT_dom"/>
</dbReference>
<dbReference type="NCBIfam" id="TIGR01575">
    <property type="entry name" value="rimI"/>
    <property type="match status" value="1"/>
</dbReference>
<protein>
    <submittedName>
        <fullName evidence="6">Ribosomal-protein-alanine acetyltransferase</fullName>
    </submittedName>
</protein>
<dbReference type="SUPFAM" id="SSF55729">
    <property type="entry name" value="Acyl-CoA N-acyltransferases (Nat)"/>
    <property type="match status" value="1"/>
</dbReference>
<dbReference type="Pfam" id="PF00583">
    <property type="entry name" value="Acetyltransf_1"/>
    <property type="match status" value="1"/>
</dbReference>
<accession>A0A918CBB6</accession>
<dbReference type="RefSeq" id="WP_229781493.1">
    <property type="nucleotide sequence ID" value="NZ_BMRJ01000001.1"/>
</dbReference>
<dbReference type="PANTHER" id="PTHR43420">
    <property type="entry name" value="ACETYLTRANSFERASE"/>
    <property type="match status" value="1"/>
</dbReference>
<dbReference type="EMBL" id="BMRJ01000001">
    <property type="protein sequence ID" value="GGR15479.1"/>
    <property type="molecule type" value="Genomic_DNA"/>
</dbReference>
<reference evidence="6" key="1">
    <citation type="journal article" date="2014" name="Int. J. Syst. Evol. Microbiol.">
        <title>Complete genome sequence of Corynebacterium casei LMG S-19264T (=DSM 44701T), isolated from a smear-ripened cheese.</title>
        <authorList>
            <consortium name="US DOE Joint Genome Institute (JGI-PGF)"/>
            <person name="Walter F."/>
            <person name="Albersmeier A."/>
            <person name="Kalinowski J."/>
            <person name="Ruckert C."/>
        </authorList>
    </citation>
    <scope>NUCLEOTIDE SEQUENCE</scope>
    <source>
        <strain evidence="6">JCM 3346</strain>
    </source>
</reference>
<evidence type="ECO:0000313" key="6">
    <source>
        <dbReference type="EMBL" id="GGR15479.1"/>
    </source>
</evidence>
<dbReference type="CDD" id="cd04301">
    <property type="entry name" value="NAT_SF"/>
    <property type="match status" value="1"/>
</dbReference>
<dbReference type="InterPro" id="IPR016181">
    <property type="entry name" value="Acyl_CoA_acyltransferase"/>
</dbReference>
<comment type="caution">
    <text evidence="6">The sequence shown here is derived from an EMBL/GenBank/DDBJ whole genome shotgun (WGS) entry which is preliminary data.</text>
</comment>
<dbReference type="Proteomes" id="UP000610303">
    <property type="component" value="Unassembled WGS sequence"/>
</dbReference>
<sequence length="177" mass="19372">MSVLLRRARPDDLGAIMRLERDTFTDDAWPEDTMRRELASEHGYYLVAVDGETDAAAAPDAVFGYAGLLAPRGSGQGDIQTIAVEPAHRGAGLGRVLMQALIAEARRREAVHVFLEVRADNPVARGLYASLGFTELGVRPRYYRNGVDAVLMRLEVPQTVTRPADARPADPIEETQS</sequence>
<dbReference type="Gene3D" id="3.40.630.30">
    <property type="match status" value="1"/>
</dbReference>
<evidence type="ECO:0000256" key="4">
    <source>
        <dbReference type="ARBA" id="ARBA00023315"/>
    </source>
</evidence>
<dbReference type="InterPro" id="IPR006464">
    <property type="entry name" value="AcTrfase_RimI/Ard1"/>
</dbReference>
<reference evidence="6" key="2">
    <citation type="submission" date="2020-09" db="EMBL/GenBank/DDBJ databases">
        <authorList>
            <person name="Sun Q."/>
            <person name="Ohkuma M."/>
        </authorList>
    </citation>
    <scope>NUCLEOTIDE SEQUENCE</scope>
    <source>
        <strain evidence="6">JCM 3346</strain>
    </source>
</reference>
<dbReference type="PANTHER" id="PTHR43420:SF44">
    <property type="entry name" value="ACETYLTRANSFERASE YPEA"/>
    <property type="match status" value="1"/>
</dbReference>
<evidence type="ECO:0000313" key="7">
    <source>
        <dbReference type="Proteomes" id="UP000610303"/>
    </source>
</evidence>
<comment type="similarity">
    <text evidence="1">Belongs to the acetyltransferase family. RimI subfamily.</text>
</comment>
<keyword evidence="3" id="KW-0808">Transferase</keyword>
<evidence type="ECO:0000259" key="5">
    <source>
        <dbReference type="PROSITE" id="PS51186"/>
    </source>
</evidence>